<protein>
    <submittedName>
        <fullName evidence="2">Uncharacterized protein</fullName>
    </submittedName>
</protein>
<evidence type="ECO:0000256" key="1">
    <source>
        <dbReference type="SAM" id="MobiDB-lite"/>
    </source>
</evidence>
<reference evidence="2 3" key="1">
    <citation type="submission" date="2024-07" db="EMBL/GenBank/DDBJ databases">
        <title>Section-level genome sequencing and comparative genomics of Aspergillus sections Usti and Cavernicolus.</title>
        <authorList>
            <consortium name="Lawrence Berkeley National Laboratory"/>
            <person name="Nybo J.L."/>
            <person name="Vesth T.C."/>
            <person name="Theobald S."/>
            <person name="Frisvad J.C."/>
            <person name="Larsen T.O."/>
            <person name="Kjaerboelling I."/>
            <person name="Rothschild-Mancinelli K."/>
            <person name="Lyhne E.K."/>
            <person name="Kogle M.E."/>
            <person name="Barry K."/>
            <person name="Clum A."/>
            <person name="Na H."/>
            <person name="Ledsgaard L."/>
            <person name="Lin J."/>
            <person name="Lipzen A."/>
            <person name="Kuo A."/>
            <person name="Riley R."/>
            <person name="Mondo S."/>
            <person name="Labutti K."/>
            <person name="Haridas S."/>
            <person name="Pangalinan J."/>
            <person name="Salamov A.A."/>
            <person name="Simmons B.A."/>
            <person name="Magnuson J.K."/>
            <person name="Chen J."/>
            <person name="Drula E."/>
            <person name="Henrissat B."/>
            <person name="Wiebenga A."/>
            <person name="Lubbers R.J."/>
            <person name="Gomes A.C."/>
            <person name="Macurrencykelacurrency M.R."/>
            <person name="Stajich J."/>
            <person name="Grigoriev I.V."/>
            <person name="Mortensen U.H."/>
            <person name="De Vries R.P."/>
            <person name="Baker S.E."/>
            <person name="Andersen M.R."/>
        </authorList>
    </citation>
    <scope>NUCLEOTIDE SEQUENCE [LARGE SCALE GENOMIC DNA]</scope>
    <source>
        <strain evidence="2 3">CBS 449.75</strain>
    </source>
</reference>
<proteinExistence type="predicted"/>
<evidence type="ECO:0000313" key="3">
    <source>
        <dbReference type="Proteomes" id="UP001610432"/>
    </source>
</evidence>
<accession>A0ABR4LRS9</accession>
<sequence>MIGSLEHVSLDFLLSTTTKRSSKVSDSHRQGKQKQAWGGHFPASPCKASLGSIPCSKRHGVHWAKSHTRARPRQIYLRSLRAARRSHLALRRHERGDAQQWHSMASHHSIDDGLNLSDVDRFPQHRGPNLSTNLGETPPVPPTSANPPQTSTRISSPEFPESISATQDDPEREPTDVVIPNREKDRTV</sequence>
<feature type="region of interest" description="Disordered" evidence="1">
    <location>
        <begin position="112"/>
        <end position="188"/>
    </location>
</feature>
<name>A0ABR4LRS9_9EURO</name>
<feature type="non-terminal residue" evidence="2">
    <location>
        <position position="188"/>
    </location>
</feature>
<keyword evidence="3" id="KW-1185">Reference proteome</keyword>
<dbReference type="EMBL" id="JBFXLQ010000020">
    <property type="protein sequence ID" value="KAL2867244.1"/>
    <property type="molecule type" value="Genomic_DNA"/>
</dbReference>
<dbReference type="RefSeq" id="XP_070886223.1">
    <property type="nucleotide sequence ID" value="XM_071029125.1"/>
</dbReference>
<organism evidence="2 3">
    <name type="scientific">Aspergillus lucknowensis</name>
    <dbReference type="NCBI Taxonomy" id="176173"/>
    <lineage>
        <taxon>Eukaryota</taxon>
        <taxon>Fungi</taxon>
        <taxon>Dikarya</taxon>
        <taxon>Ascomycota</taxon>
        <taxon>Pezizomycotina</taxon>
        <taxon>Eurotiomycetes</taxon>
        <taxon>Eurotiomycetidae</taxon>
        <taxon>Eurotiales</taxon>
        <taxon>Aspergillaceae</taxon>
        <taxon>Aspergillus</taxon>
        <taxon>Aspergillus subgen. Nidulantes</taxon>
    </lineage>
</organism>
<feature type="region of interest" description="Disordered" evidence="1">
    <location>
        <begin position="19"/>
        <end position="40"/>
    </location>
</feature>
<dbReference type="GeneID" id="98144197"/>
<evidence type="ECO:0000313" key="2">
    <source>
        <dbReference type="EMBL" id="KAL2867244.1"/>
    </source>
</evidence>
<gene>
    <name evidence="2" type="ORF">BJX67DRAFT_353476</name>
</gene>
<comment type="caution">
    <text evidence="2">The sequence shown here is derived from an EMBL/GenBank/DDBJ whole genome shotgun (WGS) entry which is preliminary data.</text>
</comment>
<dbReference type="Proteomes" id="UP001610432">
    <property type="component" value="Unassembled WGS sequence"/>
</dbReference>